<proteinExistence type="predicted"/>
<protein>
    <recommendedName>
        <fullName evidence="4">Calcineurin-like phosphoesterase domain-containing protein</fullName>
    </recommendedName>
</protein>
<keyword evidence="1" id="KW-0472">Membrane</keyword>
<dbReference type="PANTHER" id="PTHR37523">
    <property type="entry name" value="METALLOPHOSPHOESTERASE"/>
    <property type="match status" value="1"/>
</dbReference>
<gene>
    <name evidence="2" type="ORF">RFI_32611</name>
</gene>
<dbReference type="OrthoDB" id="2412157at2759"/>
<keyword evidence="1" id="KW-1133">Transmembrane helix</keyword>
<keyword evidence="1" id="KW-0812">Transmembrane</keyword>
<dbReference type="PANTHER" id="PTHR37523:SF1">
    <property type="entry name" value="CALCINEURIN-LIKE PHOSPHOESTERASE DOMAIN-CONTAINING PROTEIN"/>
    <property type="match status" value="1"/>
</dbReference>
<feature type="transmembrane region" description="Helical" evidence="1">
    <location>
        <begin position="227"/>
        <end position="245"/>
    </location>
</feature>
<dbReference type="EMBL" id="ASPP01028940">
    <property type="protein sequence ID" value="ETO04784.1"/>
    <property type="molecule type" value="Genomic_DNA"/>
</dbReference>
<evidence type="ECO:0000313" key="3">
    <source>
        <dbReference type="Proteomes" id="UP000023152"/>
    </source>
</evidence>
<keyword evidence="3" id="KW-1185">Reference proteome</keyword>
<comment type="caution">
    <text evidence="2">The sequence shown here is derived from an EMBL/GenBank/DDBJ whole genome shotgun (WGS) entry which is preliminary data.</text>
</comment>
<dbReference type="SUPFAM" id="SSF56300">
    <property type="entry name" value="Metallo-dependent phosphatases"/>
    <property type="match status" value="1"/>
</dbReference>
<evidence type="ECO:0000256" key="1">
    <source>
        <dbReference type="SAM" id="Phobius"/>
    </source>
</evidence>
<name>X6LT10_RETFI</name>
<dbReference type="AlphaFoldDB" id="X6LT10"/>
<reference evidence="2 3" key="1">
    <citation type="journal article" date="2013" name="Curr. Biol.">
        <title>The Genome of the Foraminiferan Reticulomyxa filosa.</title>
        <authorList>
            <person name="Glockner G."/>
            <person name="Hulsmann N."/>
            <person name="Schleicher M."/>
            <person name="Noegel A.A."/>
            <person name="Eichinger L."/>
            <person name="Gallinger C."/>
            <person name="Pawlowski J."/>
            <person name="Sierra R."/>
            <person name="Euteneuer U."/>
            <person name="Pillet L."/>
            <person name="Moustafa A."/>
            <person name="Platzer M."/>
            <person name="Groth M."/>
            <person name="Szafranski K."/>
            <person name="Schliwa M."/>
        </authorList>
    </citation>
    <scope>NUCLEOTIDE SEQUENCE [LARGE SCALE GENOMIC DNA]</scope>
</reference>
<dbReference type="InterPro" id="IPR029052">
    <property type="entry name" value="Metallo-depent_PP-like"/>
</dbReference>
<organism evidence="2 3">
    <name type="scientific">Reticulomyxa filosa</name>
    <dbReference type="NCBI Taxonomy" id="46433"/>
    <lineage>
        <taxon>Eukaryota</taxon>
        <taxon>Sar</taxon>
        <taxon>Rhizaria</taxon>
        <taxon>Retaria</taxon>
        <taxon>Foraminifera</taxon>
        <taxon>Monothalamids</taxon>
        <taxon>Reticulomyxidae</taxon>
        <taxon>Reticulomyxa</taxon>
    </lineage>
</organism>
<evidence type="ECO:0000313" key="2">
    <source>
        <dbReference type="EMBL" id="ETO04784.1"/>
    </source>
</evidence>
<sequence length="263" mass="29947">MKPKDYEDKDKVNQFETICKEILNACSEIHPNPIFIPGNVTCTKKFLICFLCRVIVAFGEHKKKKELLGSEECDKCTQSNSKIDEHLYLIGFGGSGPAFQNNKLKWEGYPFNTDKELGEAFASVLTDHLSQLTLLETSDKPRDSIILFTHSGPTQSSTTVDWREPDDTPIYAGSDSIRECLLNPKYVCFLFFRDAIIVNIHGHVHLGFGQGHIGNIPVINPGSTRSVVFFLFFSFHFIFQITFVYKSQYPIEEKQLKKIVLRL</sequence>
<evidence type="ECO:0008006" key="4">
    <source>
        <dbReference type="Google" id="ProtNLM"/>
    </source>
</evidence>
<dbReference type="Proteomes" id="UP000023152">
    <property type="component" value="Unassembled WGS sequence"/>
</dbReference>
<accession>X6LT10</accession>